<dbReference type="InterPro" id="IPR001763">
    <property type="entry name" value="Rhodanese-like_dom"/>
</dbReference>
<proteinExistence type="predicted"/>
<dbReference type="Proteomes" id="UP000215332">
    <property type="component" value="Chromosome 1"/>
</dbReference>
<sequence>MGLRNFLTNHGMPSDGIDVPTALTALSKGGVLVDVRTVGEFEAGHAPGARRVGPKELLSDPMSAVWADDPLAEPDPHFVLMCDTGLRSGHLAHAVREQGFRADFITGGLLAWREAGEILIPGPERRR</sequence>
<protein>
    <submittedName>
        <fullName evidence="2">Molybdopterin biosynthesis protein MoeB</fullName>
    </submittedName>
</protein>
<dbReference type="PANTHER" id="PTHR43031">
    <property type="entry name" value="FAD-DEPENDENT OXIDOREDUCTASE"/>
    <property type="match status" value="1"/>
</dbReference>
<evidence type="ECO:0000313" key="3">
    <source>
        <dbReference type="Proteomes" id="UP000215332"/>
    </source>
</evidence>
<dbReference type="CDD" id="cd00158">
    <property type="entry name" value="RHOD"/>
    <property type="match status" value="1"/>
</dbReference>
<dbReference type="PANTHER" id="PTHR43031:SF1">
    <property type="entry name" value="PYRIDINE NUCLEOTIDE-DISULPHIDE OXIDOREDUCTASE"/>
    <property type="match status" value="1"/>
</dbReference>
<dbReference type="SUPFAM" id="SSF52821">
    <property type="entry name" value="Rhodanese/Cell cycle control phosphatase"/>
    <property type="match status" value="1"/>
</dbReference>
<dbReference type="SMART" id="SM00450">
    <property type="entry name" value="RHOD"/>
    <property type="match status" value="1"/>
</dbReference>
<dbReference type="KEGG" id="cgrn:4412665_00349"/>
<evidence type="ECO:0000259" key="1">
    <source>
        <dbReference type="PROSITE" id="PS50206"/>
    </source>
</evidence>
<accession>A0A239W7K9</accession>
<dbReference type="InterPro" id="IPR036873">
    <property type="entry name" value="Rhodanese-like_dom_sf"/>
</dbReference>
<dbReference type="AlphaFoldDB" id="A0A239W7K9"/>
<feature type="domain" description="Rhodanese" evidence="1">
    <location>
        <begin position="26"/>
        <end position="121"/>
    </location>
</feature>
<reference evidence="2 3" key="1">
    <citation type="submission" date="2017-06" db="EMBL/GenBank/DDBJ databases">
        <authorList>
            <consortium name="Pathogen Informatics"/>
        </authorList>
    </citation>
    <scope>NUCLEOTIDE SEQUENCE [LARGE SCALE GENOMIC DNA]</scope>
    <source>
        <strain evidence="2 3">NCTC11865</strain>
    </source>
</reference>
<dbReference type="PROSITE" id="PS50206">
    <property type="entry name" value="RHODANESE_3"/>
    <property type="match status" value="1"/>
</dbReference>
<dbReference type="Gene3D" id="3.40.250.10">
    <property type="entry name" value="Rhodanese-like domain"/>
    <property type="match status" value="1"/>
</dbReference>
<dbReference type="EMBL" id="LT906441">
    <property type="protein sequence ID" value="SNV29943.1"/>
    <property type="molecule type" value="Genomic_DNA"/>
</dbReference>
<dbReference type="eggNOG" id="COG0607">
    <property type="taxonomic scope" value="Bacteria"/>
</dbReference>
<organism evidence="2 3">
    <name type="scientific">Cutibacterium granulosum</name>
    <dbReference type="NCBI Taxonomy" id="33011"/>
    <lineage>
        <taxon>Bacteria</taxon>
        <taxon>Bacillati</taxon>
        <taxon>Actinomycetota</taxon>
        <taxon>Actinomycetes</taxon>
        <taxon>Propionibacteriales</taxon>
        <taxon>Propionibacteriaceae</taxon>
        <taxon>Cutibacterium</taxon>
    </lineage>
</organism>
<dbReference type="Pfam" id="PF00581">
    <property type="entry name" value="Rhodanese"/>
    <property type="match status" value="1"/>
</dbReference>
<evidence type="ECO:0000313" key="2">
    <source>
        <dbReference type="EMBL" id="SNV29943.1"/>
    </source>
</evidence>
<name>A0A239W7K9_9ACTN</name>
<gene>
    <name evidence="2" type="ORF">SAMEA4412665_00349</name>
</gene>
<dbReference type="InterPro" id="IPR050229">
    <property type="entry name" value="GlpE_sulfurtransferase"/>
</dbReference>
<dbReference type="RefSeq" id="WP_065860860.1">
    <property type="nucleotide sequence ID" value="NZ_LT906441.1"/>
</dbReference>